<evidence type="ECO:0000313" key="4">
    <source>
        <dbReference type="Proteomes" id="UP000185511"/>
    </source>
</evidence>
<evidence type="ECO:0000256" key="1">
    <source>
        <dbReference type="SAM" id="MobiDB-lite"/>
    </source>
</evidence>
<accession>A0AAC9PT74</accession>
<name>A0AAC9PT74_9PSEU</name>
<sequence>MARRIGGAGGGSDKGDRKSNVVAAACVLALGTAVAGGTTLGGGAVLSGSGTLGGSGIASGSGSVSGSSFSQSLRTRTNQARTSARKGDADTAWKRLGLRSTKKTIRRDPECVGASFGQVRTFFLHTPCRSLDRVLFTLAADGGTVLVSVAWVDLPSRQSTREFVDLIDVHGSGDIRPLGAGLLGMADVTFTADNYRSRSLGTTVTIAETEPASGRVDAAVLQAAADVASELPRP</sequence>
<organism evidence="3 4">
    <name type="scientific">Actinoalloteichus fjordicus</name>
    <dbReference type="NCBI Taxonomy" id="1612552"/>
    <lineage>
        <taxon>Bacteria</taxon>
        <taxon>Bacillati</taxon>
        <taxon>Actinomycetota</taxon>
        <taxon>Actinomycetes</taxon>
        <taxon>Pseudonocardiales</taxon>
        <taxon>Pseudonocardiaceae</taxon>
        <taxon>Actinoalloteichus</taxon>
    </lineage>
</organism>
<keyword evidence="2" id="KW-0472">Membrane</keyword>
<reference evidence="4" key="1">
    <citation type="submission" date="2016-06" db="EMBL/GenBank/DDBJ databases">
        <title>Complete genome sequence of Actinoalloteichus fjordicus DSM 46855 (=ADI127-17), type strain of the new species Actinoalloteichus fjordicus.</title>
        <authorList>
            <person name="Ruckert C."/>
            <person name="Nouioui I."/>
            <person name="Willmese J."/>
            <person name="van Wezel G."/>
            <person name="Klenk H.-P."/>
            <person name="Kalinowski J."/>
            <person name="Zotchev S.B."/>
        </authorList>
    </citation>
    <scope>NUCLEOTIDE SEQUENCE [LARGE SCALE GENOMIC DNA]</scope>
    <source>
        <strain evidence="4">ADI127-7</strain>
    </source>
</reference>
<keyword evidence="4" id="KW-1185">Reference proteome</keyword>
<dbReference type="KEGG" id="acad:UA74_21735"/>
<feature type="region of interest" description="Disordered" evidence="1">
    <location>
        <begin position="61"/>
        <end position="86"/>
    </location>
</feature>
<proteinExistence type="predicted"/>
<dbReference type="EMBL" id="CP016076">
    <property type="protein sequence ID" value="APU16369.1"/>
    <property type="molecule type" value="Genomic_DNA"/>
</dbReference>
<evidence type="ECO:0000256" key="2">
    <source>
        <dbReference type="SAM" id="Phobius"/>
    </source>
</evidence>
<dbReference type="Proteomes" id="UP000185511">
    <property type="component" value="Chromosome"/>
</dbReference>
<gene>
    <name evidence="3" type="ORF">UA74_21735</name>
</gene>
<keyword evidence="2" id="KW-0812">Transmembrane</keyword>
<protein>
    <submittedName>
        <fullName evidence="3">Uncharacterized protein</fullName>
    </submittedName>
</protein>
<feature type="compositionally biased region" description="Low complexity" evidence="1">
    <location>
        <begin position="61"/>
        <end position="73"/>
    </location>
</feature>
<dbReference type="AlphaFoldDB" id="A0AAC9PT74"/>
<keyword evidence="2" id="KW-1133">Transmembrane helix</keyword>
<dbReference type="RefSeq" id="WP_075741910.1">
    <property type="nucleotide sequence ID" value="NZ_CP016076.1"/>
</dbReference>
<feature type="transmembrane region" description="Helical" evidence="2">
    <location>
        <begin position="21"/>
        <end position="46"/>
    </location>
</feature>
<evidence type="ECO:0000313" key="3">
    <source>
        <dbReference type="EMBL" id="APU16369.1"/>
    </source>
</evidence>